<name>A0A4R1HZH2_PSEEN</name>
<feature type="transmembrane region" description="Helical" evidence="2">
    <location>
        <begin position="50"/>
        <end position="69"/>
    </location>
</feature>
<organism evidence="3 4">
    <name type="scientific">Pseudonocardia endophytica</name>
    <dbReference type="NCBI Taxonomy" id="401976"/>
    <lineage>
        <taxon>Bacteria</taxon>
        <taxon>Bacillati</taxon>
        <taxon>Actinomycetota</taxon>
        <taxon>Actinomycetes</taxon>
        <taxon>Pseudonocardiales</taxon>
        <taxon>Pseudonocardiaceae</taxon>
        <taxon>Pseudonocardia</taxon>
    </lineage>
</organism>
<keyword evidence="2" id="KW-0472">Membrane</keyword>
<dbReference type="AlphaFoldDB" id="A0A4R1HZH2"/>
<keyword evidence="2" id="KW-1133">Transmembrane helix</keyword>
<proteinExistence type="predicted"/>
<sequence>MHTSRAPERPAPSGPSSPPAPTTRAEPLVPLGGFGPNDEVKRRDLRRMKMLALGFFVGATVIFLITKYLEVNQGLVWAGYVRASAEAGMVGALADWFAVTALFRHPLRIPIPHTAIIPRKKDVIGDSLGDFVGENFLSESVIRDKLDRVGISRTVGGWIAKQENADRITAELTAAARGIVTVLRDEDVQNLVESVAVRKLLEIPIGPPLGKALEGVLADGAHKRLVDLVCDRAYDWVADNQEMVLRVVHERAPSWTPRFVDEMVADKVFAEIRGYAWNVKNDPDHQLRHAIDRYLAEFAQDLQHDETTIERAEQVKRQFVEHPEVQHFIGRAWTVVKGMVLDAAEDPSNELRLRVRDALVGLGRRLETDAELRGKIDGWVADVAGYVVRHYRHEITTLITETVARWDAQETSKKIELQVGRDLQWIRINGTVVGALAGLVIYTISELII</sequence>
<gene>
    <name evidence="3" type="ORF">EV378_2817</name>
</gene>
<dbReference type="GO" id="GO:0005886">
    <property type="term" value="C:plasma membrane"/>
    <property type="evidence" value="ECO:0007669"/>
    <property type="project" value="TreeGrafter"/>
</dbReference>
<protein>
    <submittedName>
        <fullName evidence="3">Uncharacterized membrane-anchored protein YjiN (DUF445 family)</fullName>
    </submittedName>
</protein>
<accession>A0A4R1HZH2</accession>
<dbReference type="Pfam" id="PF04286">
    <property type="entry name" value="DUF445"/>
    <property type="match status" value="1"/>
</dbReference>
<dbReference type="PANTHER" id="PTHR38442:SF1">
    <property type="entry name" value="INNER MEMBRANE PROTEIN"/>
    <property type="match status" value="1"/>
</dbReference>
<keyword evidence="2" id="KW-0812">Transmembrane</keyword>
<evidence type="ECO:0000256" key="1">
    <source>
        <dbReference type="SAM" id="MobiDB-lite"/>
    </source>
</evidence>
<dbReference type="PANTHER" id="PTHR38442">
    <property type="entry name" value="INNER MEMBRANE PROTEIN-RELATED"/>
    <property type="match status" value="1"/>
</dbReference>
<dbReference type="InterPro" id="IPR007383">
    <property type="entry name" value="DUF445"/>
</dbReference>
<comment type="caution">
    <text evidence="3">The sequence shown here is derived from an EMBL/GenBank/DDBJ whole genome shotgun (WGS) entry which is preliminary data.</text>
</comment>
<evidence type="ECO:0000313" key="3">
    <source>
        <dbReference type="EMBL" id="TCK26971.1"/>
    </source>
</evidence>
<feature type="region of interest" description="Disordered" evidence="1">
    <location>
        <begin position="1"/>
        <end position="35"/>
    </location>
</feature>
<evidence type="ECO:0000313" key="4">
    <source>
        <dbReference type="Proteomes" id="UP000295560"/>
    </source>
</evidence>
<dbReference type="RefSeq" id="WP_424511220.1">
    <property type="nucleotide sequence ID" value="NZ_SMFZ01000001.1"/>
</dbReference>
<reference evidence="3 4" key="1">
    <citation type="submission" date="2019-03" db="EMBL/GenBank/DDBJ databases">
        <title>Sequencing the genomes of 1000 actinobacteria strains.</title>
        <authorList>
            <person name="Klenk H.-P."/>
        </authorList>
    </citation>
    <scope>NUCLEOTIDE SEQUENCE [LARGE SCALE GENOMIC DNA]</scope>
    <source>
        <strain evidence="3 4">DSM 44969</strain>
    </source>
</reference>
<dbReference type="Proteomes" id="UP000295560">
    <property type="component" value="Unassembled WGS sequence"/>
</dbReference>
<keyword evidence="4" id="KW-1185">Reference proteome</keyword>
<evidence type="ECO:0000256" key="2">
    <source>
        <dbReference type="SAM" id="Phobius"/>
    </source>
</evidence>
<feature type="compositionally biased region" description="Pro residues" evidence="1">
    <location>
        <begin position="9"/>
        <end position="21"/>
    </location>
</feature>
<dbReference type="EMBL" id="SMFZ01000001">
    <property type="protein sequence ID" value="TCK26971.1"/>
    <property type="molecule type" value="Genomic_DNA"/>
</dbReference>